<dbReference type="SUPFAM" id="SSF109925">
    <property type="entry name" value="Lissencephaly-1 protein (Lis-1, PAF-AH alpha) N-terminal domain"/>
    <property type="match status" value="1"/>
</dbReference>
<protein>
    <submittedName>
        <fullName evidence="1">Uncharacterized protein</fullName>
    </submittedName>
</protein>
<proteinExistence type="predicted"/>
<evidence type="ECO:0000313" key="1">
    <source>
        <dbReference type="EMBL" id="KAK4366231.1"/>
    </source>
</evidence>
<evidence type="ECO:0000313" key="2">
    <source>
        <dbReference type="Proteomes" id="UP001291623"/>
    </source>
</evidence>
<reference evidence="1" key="1">
    <citation type="submission" date="2023-12" db="EMBL/GenBank/DDBJ databases">
        <title>Genome assembly of Anisodus tanguticus.</title>
        <authorList>
            <person name="Wang Y.-J."/>
        </authorList>
    </citation>
    <scope>NUCLEOTIDE SEQUENCE</scope>
    <source>
        <strain evidence="1">KB-2021</strain>
        <tissue evidence="1">Leaf</tissue>
    </source>
</reference>
<dbReference type="InterPro" id="IPR037190">
    <property type="entry name" value="LIS1_N"/>
</dbReference>
<organism evidence="1 2">
    <name type="scientific">Anisodus tanguticus</name>
    <dbReference type="NCBI Taxonomy" id="243964"/>
    <lineage>
        <taxon>Eukaryota</taxon>
        <taxon>Viridiplantae</taxon>
        <taxon>Streptophyta</taxon>
        <taxon>Embryophyta</taxon>
        <taxon>Tracheophyta</taxon>
        <taxon>Spermatophyta</taxon>
        <taxon>Magnoliopsida</taxon>
        <taxon>eudicotyledons</taxon>
        <taxon>Gunneridae</taxon>
        <taxon>Pentapetalae</taxon>
        <taxon>asterids</taxon>
        <taxon>lamiids</taxon>
        <taxon>Solanales</taxon>
        <taxon>Solanaceae</taxon>
        <taxon>Solanoideae</taxon>
        <taxon>Hyoscyameae</taxon>
        <taxon>Anisodus</taxon>
    </lineage>
</organism>
<dbReference type="AlphaFoldDB" id="A0AAE1SC16"/>
<dbReference type="EMBL" id="JAVYJV010000007">
    <property type="protein sequence ID" value="KAK4366231.1"/>
    <property type="molecule type" value="Genomic_DNA"/>
</dbReference>
<sequence>MDSHNNNEQQREELNKGYAEYVKWLGMQDNLLRQKTKTNWFNEGDYNSKYFHSILRDRKKLHIHTIKNHRGEWVQGDDKIAKSFFNLL</sequence>
<comment type="caution">
    <text evidence="1">The sequence shown here is derived from an EMBL/GenBank/DDBJ whole genome shotgun (WGS) entry which is preliminary data.</text>
</comment>
<dbReference type="Proteomes" id="UP001291623">
    <property type="component" value="Unassembled WGS sequence"/>
</dbReference>
<gene>
    <name evidence="1" type="ORF">RND71_014111</name>
</gene>
<accession>A0AAE1SC16</accession>
<keyword evidence="2" id="KW-1185">Reference proteome</keyword>
<name>A0AAE1SC16_9SOLA</name>